<comment type="caution">
    <text evidence="8">The sequence shown here is derived from an EMBL/GenBank/DDBJ whole genome shotgun (WGS) entry which is preliminary data.</text>
</comment>
<gene>
    <name evidence="8" type="ORF">I9W82_003197</name>
</gene>
<keyword evidence="2" id="KW-0812">Transmembrane</keyword>
<dbReference type="GO" id="GO:0030544">
    <property type="term" value="F:Hsp70 protein binding"/>
    <property type="evidence" value="ECO:0007669"/>
    <property type="project" value="TreeGrafter"/>
</dbReference>
<keyword evidence="4" id="KW-1133">Transmembrane helix</keyword>
<evidence type="ECO:0000256" key="5">
    <source>
        <dbReference type="ARBA" id="ARBA00023136"/>
    </source>
</evidence>
<protein>
    <submittedName>
        <fullName evidence="8">HLJ1</fullName>
    </submittedName>
</protein>
<keyword evidence="3" id="KW-0256">Endoplasmic reticulum</keyword>
<dbReference type="SUPFAM" id="SSF46565">
    <property type="entry name" value="Chaperone J-domain"/>
    <property type="match status" value="1"/>
</dbReference>
<evidence type="ECO:0000256" key="3">
    <source>
        <dbReference type="ARBA" id="ARBA00022824"/>
    </source>
</evidence>
<evidence type="ECO:0000313" key="9">
    <source>
        <dbReference type="Proteomes" id="UP000669133"/>
    </source>
</evidence>
<evidence type="ECO:0000259" key="7">
    <source>
        <dbReference type="PROSITE" id="PS50076"/>
    </source>
</evidence>
<dbReference type="PANTHER" id="PTHR43908">
    <property type="entry name" value="AT29763P-RELATED"/>
    <property type="match status" value="1"/>
</dbReference>
<keyword evidence="5" id="KW-0472">Membrane</keyword>
<dbReference type="GO" id="GO:0071218">
    <property type="term" value="P:cellular response to misfolded protein"/>
    <property type="evidence" value="ECO:0007669"/>
    <property type="project" value="TreeGrafter"/>
</dbReference>
<organism evidence="8 9">
    <name type="scientific">Candida metapsilosis</name>
    <dbReference type="NCBI Taxonomy" id="273372"/>
    <lineage>
        <taxon>Eukaryota</taxon>
        <taxon>Fungi</taxon>
        <taxon>Dikarya</taxon>
        <taxon>Ascomycota</taxon>
        <taxon>Saccharomycotina</taxon>
        <taxon>Pichiomycetes</taxon>
        <taxon>Debaryomycetaceae</taxon>
        <taxon>Candida/Lodderomyces clade</taxon>
        <taxon>Candida</taxon>
    </lineage>
</organism>
<dbReference type="Proteomes" id="UP000669133">
    <property type="component" value="Unassembled WGS sequence"/>
</dbReference>
<dbReference type="CDD" id="cd06257">
    <property type="entry name" value="DnaJ"/>
    <property type="match status" value="1"/>
</dbReference>
<feature type="domain" description="J" evidence="7">
    <location>
        <begin position="21"/>
        <end position="85"/>
    </location>
</feature>
<dbReference type="PRINTS" id="PR00625">
    <property type="entry name" value="JDOMAIN"/>
</dbReference>
<evidence type="ECO:0000256" key="4">
    <source>
        <dbReference type="ARBA" id="ARBA00022989"/>
    </source>
</evidence>
<dbReference type="InterPro" id="IPR015399">
    <property type="entry name" value="DUF1977_DnaJ-like"/>
</dbReference>
<dbReference type="AlphaFoldDB" id="A0A8H7ZH51"/>
<dbReference type="GeneID" id="93651826"/>
<proteinExistence type="predicted"/>
<dbReference type="Pfam" id="PF00226">
    <property type="entry name" value="DnaJ"/>
    <property type="match status" value="1"/>
</dbReference>
<dbReference type="PROSITE" id="PS50076">
    <property type="entry name" value="DNAJ_2"/>
    <property type="match status" value="1"/>
</dbReference>
<dbReference type="PROSITE" id="PS00636">
    <property type="entry name" value="DNAJ_1"/>
    <property type="match status" value="1"/>
</dbReference>
<feature type="compositionally biased region" description="Basic residues" evidence="6">
    <location>
        <begin position="162"/>
        <end position="171"/>
    </location>
</feature>
<dbReference type="InterPro" id="IPR018253">
    <property type="entry name" value="DnaJ_domain_CS"/>
</dbReference>
<dbReference type="InterPro" id="IPR036869">
    <property type="entry name" value="J_dom_sf"/>
</dbReference>
<dbReference type="OrthoDB" id="1507364at2759"/>
<dbReference type="FunFam" id="1.10.287.110:FF:000070">
    <property type="entry name" value="Endoplasmic reticulum protein, putative"/>
    <property type="match status" value="1"/>
</dbReference>
<evidence type="ECO:0000256" key="6">
    <source>
        <dbReference type="SAM" id="MobiDB-lite"/>
    </source>
</evidence>
<reference evidence="8 9" key="1">
    <citation type="submission" date="2020-12" db="EMBL/GenBank/DDBJ databases">
        <title>Effect of drift, selection, and recombination on the evolution of hybrid genomes in Candida yeast pathogens.</title>
        <authorList>
            <person name="Mixao V."/>
            <person name="Ksiezopolska E."/>
            <person name="Saus E."/>
            <person name="Boekhout T."/>
            <person name="Gacser A."/>
            <person name="Gabaldon T."/>
        </authorList>
    </citation>
    <scope>NUCLEOTIDE SEQUENCE [LARGE SCALE GENOMIC DNA]</scope>
    <source>
        <strain evidence="8 9">BP57</strain>
    </source>
</reference>
<dbReference type="Pfam" id="PF09320">
    <property type="entry name" value="DUF1977"/>
    <property type="match status" value="1"/>
</dbReference>
<dbReference type="InterPro" id="IPR051100">
    <property type="entry name" value="DnaJ_subfamily_B/C"/>
</dbReference>
<evidence type="ECO:0000313" key="8">
    <source>
        <dbReference type="EMBL" id="KAG5419430.1"/>
    </source>
</evidence>
<evidence type="ECO:0000256" key="2">
    <source>
        <dbReference type="ARBA" id="ARBA00022692"/>
    </source>
</evidence>
<dbReference type="SMART" id="SM00271">
    <property type="entry name" value="DnaJ"/>
    <property type="match status" value="1"/>
</dbReference>
<dbReference type="Gene3D" id="1.10.287.110">
    <property type="entry name" value="DnaJ domain"/>
    <property type="match status" value="1"/>
</dbReference>
<dbReference type="RefSeq" id="XP_067548546.1">
    <property type="nucleotide sequence ID" value="XM_067692136.1"/>
</dbReference>
<sequence>MSYTKEQEAVVTRVLSYKGHQYYEILEVTKTSTESEIKKSYRKLAIKCHPDKNPHPRSSEAFKVVNKSWEILSDPQKRRIYDQTGTDPTSRISNASAASQGFGSFSGTSGFASGAQSPFEDDLFNMFFGNGGSPFASGPTFTFGGNGFTFQSFGGGQDPFMRHRRTSRRTPRATPNARAQNREESPGPQSFSEVLRNLLPLLLILIVPILSALFSNDPTSDYSFVPSSEFHLERKTPKYKIPYFINDKFAKKIENKSRRELKNFGSKVENIYIQDKRAKCQREQIHKDNLIEDAIGWFTTDMRKLEQAQNMPMPNCDILRGLNLI</sequence>
<dbReference type="InterPro" id="IPR001623">
    <property type="entry name" value="DnaJ_domain"/>
</dbReference>
<evidence type="ECO:0000256" key="1">
    <source>
        <dbReference type="ARBA" id="ARBA00004389"/>
    </source>
</evidence>
<feature type="region of interest" description="Disordered" evidence="6">
    <location>
        <begin position="154"/>
        <end position="190"/>
    </location>
</feature>
<keyword evidence="9" id="KW-1185">Reference proteome</keyword>
<comment type="subcellular location">
    <subcellularLocation>
        <location evidence="1">Endoplasmic reticulum membrane</location>
        <topology evidence="1">Single-pass membrane protein</topology>
    </subcellularLocation>
</comment>
<dbReference type="PANTHER" id="PTHR43908:SF3">
    <property type="entry name" value="AT29763P-RELATED"/>
    <property type="match status" value="1"/>
</dbReference>
<name>A0A8H7ZH51_9ASCO</name>
<dbReference type="GO" id="GO:0005789">
    <property type="term" value="C:endoplasmic reticulum membrane"/>
    <property type="evidence" value="ECO:0007669"/>
    <property type="project" value="UniProtKB-SubCell"/>
</dbReference>
<dbReference type="EMBL" id="JAEOAQ010000003">
    <property type="protein sequence ID" value="KAG5419430.1"/>
    <property type="molecule type" value="Genomic_DNA"/>
</dbReference>
<accession>A0A8H7ZH51</accession>